<feature type="compositionally biased region" description="Basic and acidic residues" evidence="2">
    <location>
        <begin position="330"/>
        <end position="346"/>
    </location>
</feature>
<evidence type="ECO:0000259" key="3">
    <source>
        <dbReference type="SMART" id="SM01017"/>
    </source>
</evidence>
<evidence type="ECO:0000313" key="4">
    <source>
        <dbReference type="Proteomes" id="UP000085678"/>
    </source>
</evidence>
<dbReference type="SUPFAM" id="SSF81296">
    <property type="entry name" value="E set domains"/>
    <property type="match status" value="2"/>
</dbReference>
<gene>
    <name evidence="5 6 7" type="primary">LOC106172965</name>
</gene>
<protein>
    <submittedName>
        <fullName evidence="5 6">Arrestin domain-containing protein 4 isoform X2</fullName>
    </submittedName>
</protein>
<dbReference type="InterPro" id="IPR011022">
    <property type="entry name" value="Arrestin_C-like"/>
</dbReference>
<dbReference type="AlphaFoldDB" id="A0A1S3JG50"/>
<comment type="similarity">
    <text evidence="1">Belongs to the arrestin family.</text>
</comment>
<dbReference type="GeneID" id="106172965"/>
<evidence type="ECO:0000313" key="6">
    <source>
        <dbReference type="RefSeq" id="XP_013409377.1"/>
    </source>
</evidence>
<dbReference type="Pfam" id="PF00339">
    <property type="entry name" value="Arrestin_N"/>
    <property type="match status" value="1"/>
</dbReference>
<feature type="domain" description="Arrestin C-terminal-like" evidence="3">
    <location>
        <begin position="171"/>
        <end position="302"/>
    </location>
</feature>
<dbReference type="PANTHER" id="PTHR11188:SF176">
    <property type="entry name" value="ARRESTIN DOMAIN-CONTAINING PROTEIN 1"/>
    <property type="match status" value="1"/>
</dbReference>
<dbReference type="Pfam" id="PF02752">
    <property type="entry name" value="Arrestin_C"/>
    <property type="match status" value="1"/>
</dbReference>
<sequence>MSDRLEVHLEHDIDEQYQYEPGEILRGCVSVYFPEPTFIKHITVQIKGEATVGWEDKSHEKFRAHETYINVIKKLIASSPNNRRQLEKGTHDFPFQYELPSNIPSSFIGKQGSVTYVVKATLQEDRGMSISPIIISEPFLVLRHMDISNEIGLLQPFHCEVSRRQFGIFCITGKVHVSLSINRRVHLPGEDIFLTVEVSNNSPRIVKALQASILMVSRFSAKHQALSHSQLVNKKRDEWEMSIGEGRRWRNVRLTIPPYVPESRLDGCDIIDISYSLDFTVEVDNAKPIRLSIPLLIGTDGIDKELQNLHPSHLQEVQDEKIQRPLMYRPTDKRENGHVRSRPPRDEEVDLPPPPRRRGSQESINSLKDIAMNDFEYDEKKFHAPLQEGETKVNPVYKHSAHERRPSWGTWVSTKTEFTKL</sequence>
<dbReference type="PANTHER" id="PTHR11188">
    <property type="entry name" value="ARRESTIN DOMAIN CONTAINING PROTEIN"/>
    <property type="match status" value="1"/>
</dbReference>
<dbReference type="GO" id="GO:0005737">
    <property type="term" value="C:cytoplasm"/>
    <property type="evidence" value="ECO:0007669"/>
    <property type="project" value="TreeGrafter"/>
</dbReference>
<dbReference type="InterPro" id="IPR014752">
    <property type="entry name" value="Arrestin-like_C"/>
</dbReference>
<accession>A0A1S3JG50</accession>
<dbReference type="InterPro" id="IPR011021">
    <property type="entry name" value="Arrestin-like_N"/>
</dbReference>
<evidence type="ECO:0000256" key="1">
    <source>
        <dbReference type="ARBA" id="ARBA00005298"/>
    </source>
</evidence>
<evidence type="ECO:0000313" key="5">
    <source>
        <dbReference type="RefSeq" id="XP_013409376.1"/>
    </source>
</evidence>
<dbReference type="GO" id="GO:0015031">
    <property type="term" value="P:protein transport"/>
    <property type="evidence" value="ECO:0007669"/>
    <property type="project" value="TreeGrafter"/>
</dbReference>
<dbReference type="InterPro" id="IPR050357">
    <property type="entry name" value="Arrestin_domain-protein"/>
</dbReference>
<feature type="region of interest" description="Disordered" evidence="2">
    <location>
        <begin position="313"/>
        <end position="364"/>
    </location>
</feature>
<dbReference type="RefSeq" id="XP_013409378.1">
    <property type="nucleotide sequence ID" value="XM_013553924.2"/>
</dbReference>
<dbReference type="SMART" id="SM01017">
    <property type="entry name" value="Arrestin_C"/>
    <property type="match status" value="1"/>
</dbReference>
<dbReference type="RefSeq" id="XP_013409377.1">
    <property type="nucleotide sequence ID" value="XM_013553923.2"/>
</dbReference>
<evidence type="ECO:0000256" key="2">
    <source>
        <dbReference type="SAM" id="MobiDB-lite"/>
    </source>
</evidence>
<reference evidence="5 6" key="1">
    <citation type="submission" date="2023-09" db="UniProtKB">
        <authorList>
            <consortium name="RefSeq"/>
        </authorList>
    </citation>
    <scope>IDENTIFICATION</scope>
    <source>
        <tissue evidence="5 6">Gonads</tissue>
    </source>
</reference>
<evidence type="ECO:0000313" key="7">
    <source>
        <dbReference type="RefSeq" id="XP_013409378.1"/>
    </source>
</evidence>
<dbReference type="RefSeq" id="XP_013409376.1">
    <property type="nucleotide sequence ID" value="XM_013553922.2"/>
</dbReference>
<dbReference type="OrthoDB" id="2333384at2759"/>
<dbReference type="Gene3D" id="2.60.40.640">
    <property type="match status" value="2"/>
</dbReference>
<name>A0A1S3JG50_LINAN</name>
<dbReference type="Proteomes" id="UP000085678">
    <property type="component" value="Unplaced"/>
</dbReference>
<organism evidence="6">
    <name type="scientific">Lingula anatina</name>
    <name type="common">Brachiopod</name>
    <name type="synonym">Lingula unguis</name>
    <dbReference type="NCBI Taxonomy" id="7574"/>
    <lineage>
        <taxon>Eukaryota</taxon>
        <taxon>Metazoa</taxon>
        <taxon>Spiralia</taxon>
        <taxon>Lophotrochozoa</taxon>
        <taxon>Brachiopoda</taxon>
        <taxon>Linguliformea</taxon>
        <taxon>Lingulata</taxon>
        <taxon>Lingulida</taxon>
        <taxon>Linguloidea</taxon>
        <taxon>Lingulidae</taxon>
        <taxon>Lingula</taxon>
    </lineage>
</organism>
<dbReference type="InterPro" id="IPR014756">
    <property type="entry name" value="Ig_E-set"/>
</dbReference>
<keyword evidence="4" id="KW-1185">Reference proteome</keyword>
<proteinExistence type="inferred from homology"/>